<dbReference type="Proteomes" id="UP000008672">
    <property type="component" value="Unassembled WGS sequence"/>
</dbReference>
<organism evidence="10 11">
    <name type="scientific">Latimeria chalumnae</name>
    <name type="common">Coelacanth</name>
    <dbReference type="NCBI Taxonomy" id="7897"/>
    <lineage>
        <taxon>Eukaryota</taxon>
        <taxon>Metazoa</taxon>
        <taxon>Chordata</taxon>
        <taxon>Craniata</taxon>
        <taxon>Vertebrata</taxon>
        <taxon>Euteleostomi</taxon>
        <taxon>Coelacanthiformes</taxon>
        <taxon>Coelacanthidae</taxon>
        <taxon>Latimeria</taxon>
    </lineage>
</organism>
<dbReference type="HOGENOM" id="CLU_099478_0_1_1"/>
<accession>H3APR3</accession>
<comment type="subcellular location">
    <subcellularLocation>
        <location evidence="1">Secreted</location>
    </subcellularLocation>
</comment>
<evidence type="ECO:0000256" key="1">
    <source>
        <dbReference type="ARBA" id="ARBA00004613"/>
    </source>
</evidence>
<dbReference type="PANTHER" id="PTHR14592">
    <property type="entry name" value="UNCHARACTERIZED FAM3"/>
    <property type="match status" value="1"/>
</dbReference>
<dbReference type="AlphaFoldDB" id="H3APR3"/>
<evidence type="ECO:0000256" key="2">
    <source>
        <dbReference type="ARBA" id="ARBA00010905"/>
    </source>
</evidence>
<evidence type="ECO:0000313" key="10">
    <source>
        <dbReference type="Ensembl" id="ENSLACP00000011634.1"/>
    </source>
</evidence>
<evidence type="ECO:0000256" key="3">
    <source>
        <dbReference type="ARBA" id="ARBA00022525"/>
    </source>
</evidence>
<dbReference type="Pfam" id="PF15711">
    <property type="entry name" value="ILEI"/>
    <property type="match status" value="1"/>
</dbReference>
<keyword evidence="8" id="KW-0812">Transmembrane</keyword>
<reference evidence="11" key="1">
    <citation type="submission" date="2011-08" db="EMBL/GenBank/DDBJ databases">
        <title>The draft genome of Latimeria chalumnae.</title>
        <authorList>
            <person name="Di Palma F."/>
            <person name="Alfoldi J."/>
            <person name="Johnson J."/>
            <person name="Berlin A."/>
            <person name="Gnerre S."/>
            <person name="Jaffe D."/>
            <person name="MacCallum I."/>
            <person name="Young S."/>
            <person name="Walker B.J."/>
            <person name="Lander E."/>
            <person name="Lindblad-Toh K."/>
        </authorList>
    </citation>
    <scope>NUCLEOTIDE SEQUENCE [LARGE SCALE GENOMIC DNA]</scope>
    <source>
        <strain evidence="11">Wild caught</strain>
    </source>
</reference>
<gene>
    <name evidence="10" type="primary">FAM3D</name>
    <name evidence="10" type="synonym">LOC102356674</name>
</gene>
<dbReference type="GO" id="GO:0005576">
    <property type="term" value="C:extracellular region"/>
    <property type="evidence" value="ECO:0007669"/>
    <property type="project" value="UniProtKB-SubCell"/>
</dbReference>
<dbReference type="eggNOG" id="ENOG502RCCI">
    <property type="taxonomic scope" value="Eukaryota"/>
</dbReference>
<keyword evidence="8" id="KW-0472">Membrane</keyword>
<dbReference type="EMBL" id="AFYH01087553">
    <property type="status" value="NOT_ANNOTATED_CDS"/>
    <property type="molecule type" value="Genomic_DNA"/>
</dbReference>
<sequence>GVLRVLFLILTLIVTWLLLSKFFNVNWRNLHLKAQRWVGQDSPSCPTCMLKTSKNKCGLEKSCPPYHFAFKIRSGAANVVGPQICFEGVNVMSSVKNNIGRGLNIALINGIGTSGVLLTTDFFDMYSGNVDDLLKFMKRVSRGTLVFVASYDDVSTKLTKEAKAIFTEIGSSLVESLHFRDNWVFAGAKGIQEKSPFEQHVRNDKNTNKYDGWPEVLELGGCIPKKMD</sequence>
<evidence type="ECO:0000259" key="9">
    <source>
        <dbReference type="Pfam" id="PF15711"/>
    </source>
</evidence>
<dbReference type="PROSITE" id="PS52031">
    <property type="entry name" value="GG_LECTIN"/>
    <property type="match status" value="1"/>
</dbReference>
<keyword evidence="6" id="KW-1015">Disulfide bond</keyword>
<evidence type="ECO:0000256" key="7">
    <source>
        <dbReference type="PROSITE-ProRule" id="PRU01375"/>
    </source>
</evidence>
<dbReference type="Ensembl" id="ENSLACT00000011723.1">
    <property type="protein sequence ID" value="ENSLACP00000011634.1"/>
    <property type="gene ID" value="ENSLACG00000010238.1"/>
</dbReference>
<reference evidence="10" key="2">
    <citation type="submission" date="2025-08" db="UniProtKB">
        <authorList>
            <consortium name="Ensembl"/>
        </authorList>
    </citation>
    <scope>IDENTIFICATION</scope>
</reference>
<keyword evidence="11" id="KW-1185">Reference proteome</keyword>
<protein>
    <submittedName>
        <fullName evidence="10">FAM3 metabolism regulating signaling molecule D</fullName>
    </submittedName>
</protein>
<keyword evidence="5 7" id="KW-0430">Lectin</keyword>
<dbReference type="STRING" id="7897.ENSLACP00000011634"/>
<dbReference type="EMBL" id="AFYH01087554">
    <property type="status" value="NOT_ANNOTATED_CDS"/>
    <property type="molecule type" value="Genomic_DNA"/>
</dbReference>
<dbReference type="GO" id="GO:0030246">
    <property type="term" value="F:carbohydrate binding"/>
    <property type="evidence" value="ECO:0007669"/>
    <property type="project" value="UniProtKB-UniRule"/>
</dbReference>
<evidence type="ECO:0000313" key="11">
    <source>
        <dbReference type="Proteomes" id="UP000008672"/>
    </source>
</evidence>
<dbReference type="OMA" id="MCFENQI"/>
<evidence type="ECO:0000256" key="8">
    <source>
        <dbReference type="SAM" id="Phobius"/>
    </source>
</evidence>
<keyword evidence="3" id="KW-0964">Secreted</keyword>
<keyword evidence="4" id="KW-0732">Signal</keyword>
<keyword evidence="8" id="KW-1133">Transmembrane helix</keyword>
<dbReference type="InParanoid" id="H3APR3"/>
<dbReference type="InterPro" id="IPR039477">
    <property type="entry name" value="ILEI/PANDER_dom"/>
</dbReference>
<evidence type="ECO:0000256" key="4">
    <source>
        <dbReference type="ARBA" id="ARBA00022729"/>
    </source>
</evidence>
<feature type="transmembrane region" description="Helical" evidence="8">
    <location>
        <begin position="6"/>
        <end position="27"/>
    </location>
</feature>
<name>H3APR3_LATCH</name>
<dbReference type="Bgee" id="ENSLACG00000010238">
    <property type="expression patterns" value="Expressed in pelvic fin and 3 other cell types or tissues"/>
</dbReference>
<dbReference type="CDD" id="cd13940">
    <property type="entry name" value="ILEI_FAM3C"/>
    <property type="match status" value="1"/>
</dbReference>
<feature type="domain" description="ILEI/PANDER" evidence="9">
    <location>
        <begin position="101"/>
        <end position="190"/>
    </location>
</feature>
<evidence type="ECO:0000256" key="5">
    <source>
        <dbReference type="ARBA" id="ARBA00022734"/>
    </source>
</evidence>
<dbReference type="EMBL" id="AFYH01087555">
    <property type="status" value="NOT_ANNOTATED_CDS"/>
    <property type="molecule type" value="Genomic_DNA"/>
</dbReference>
<comment type="similarity">
    <text evidence="2">Belongs to the FAM3 family.</text>
</comment>
<evidence type="ECO:0000256" key="6">
    <source>
        <dbReference type="ARBA" id="ARBA00023157"/>
    </source>
</evidence>
<reference evidence="10" key="3">
    <citation type="submission" date="2025-09" db="UniProtKB">
        <authorList>
            <consortium name="Ensembl"/>
        </authorList>
    </citation>
    <scope>IDENTIFICATION</scope>
</reference>
<proteinExistence type="inferred from homology"/>
<dbReference type="InterPro" id="IPR039220">
    <property type="entry name" value="FAM3"/>
</dbReference>
<dbReference type="GeneTree" id="ENSGT00950000183004"/>
<dbReference type="InterPro" id="IPR039475">
    <property type="entry name" value="ILEI_FAM3C"/>
</dbReference>